<evidence type="ECO:0000256" key="6">
    <source>
        <dbReference type="ARBA" id="ARBA00023244"/>
    </source>
</evidence>
<organism evidence="11 12">
    <name type="scientific">Acuticoccus mangrovi</name>
    <dbReference type="NCBI Taxonomy" id="2796142"/>
    <lineage>
        <taxon>Bacteria</taxon>
        <taxon>Pseudomonadati</taxon>
        <taxon>Pseudomonadota</taxon>
        <taxon>Alphaproteobacteria</taxon>
        <taxon>Hyphomicrobiales</taxon>
        <taxon>Amorphaceae</taxon>
        <taxon>Acuticoccus</taxon>
    </lineage>
</organism>
<dbReference type="InterPro" id="IPR036803">
    <property type="entry name" value="Porphobilinogen_deaminase_C_sf"/>
</dbReference>
<comment type="cofactor">
    <cofactor evidence="8">
        <name>dipyrromethane</name>
        <dbReference type="ChEBI" id="CHEBI:60342"/>
    </cofactor>
    <text evidence="8">Binds 1 dipyrromethane group covalently.</text>
</comment>
<name>A0A934IQP3_9HYPH</name>
<dbReference type="InterPro" id="IPR022417">
    <property type="entry name" value="Porphobilin_deaminase_N"/>
</dbReference>
<dbReference type="SUPFAM" id="SSF53850">
    <property type="entry name" value="Periplasmic binding protein-like II"/>
    <property type="match status" value="1"/>
</dbReference>
<dbReference type="Gene3D" id="3.30.160.40">
    <property type="entry name" value="Porphobilinogen deaminase, C-terminal domain"/>
    <property type="match status" value="1"/>
</dbReference>
<evidence type="ECO:0000259" key="10">
    <source>
        <dbReference type="Pfam" id="PF03900"/>
    </source>
</evidence>
<protein>
    <recommendedName>
        <fullName evidence="8">Porphobilinogen deaminase</fullName>
        <shortName evidence="8">PBG</shortName>
        <ecNumber evidence="8">2.5.1.61</ecNumber>
    </recommendedName>
    <alternativeName>
        <fullName evidence="8">Hydroxymethylbilane synthase</fullName>
        <shortName evidence="8">HMBS</shortName>
    </alternativeName>
    <alternativeName>
        <fullName evidence="8">Pre-uroporphyrinogen synthase</fullName>
    </alternativeName>
</protein>
<dbReference type="EMBL" id="JAEKJA010000011">
    <property type="protein sequence ID" value="MBJ3776858.1"/>
    <property type="molecule type" value="Genomic_DNA"/>
</dbReference>
<comment type="catalytic activity">
    <reaction evidence="7 8">
        <text>4 porphobilinogen + H2O = hydroxymethylbilane + 4 NH4(+)</text>
        <dbReference type="Rhea" id="RHEA:13185"/>
        <dbReference type="ChEBI" id="CHEBI:15377"/>
        <dbReference type="ChEBI" id="CHEBI:28938"/>
        <dbReference type="ChEBI" id="CHEBI:57845"/>
        <dbReference type="ChEBI" id="CHEBI:58126"/>
        <dbReference type="EC" id="2.5.1.61"/>
    </reaction>
</comment>
<dbReference type="AlphaFoldDB" id="A0A934IQP3"/>
<evidence type="ECO:0000313" key="12">
    <source>
        <dbReference type="Proteomes" id="UP000609531"/>
    </source>
</evidence>
<keyword evidence="5 8" id="KW-0808">Transferase</keyword>
<dbReference type="GO" id="GO:0005737">
    <property type="term" value="C:cytoplasm"/>
    <property type="evidence" value="ECO:0007669"/>
    <property type="project" value="UniProtKB-UniRule"/>
</dbReference>
<comment type="caution">
    <text evidence="11">The sequence shown here is derived from an EMBL/GenBank/DDBJ whole genome shotgun (WGS) entry which is preliminary data.</text>
</comment>
<comment type="function">
    <text evidence="1 8">Tetrapolymerization of the monopyrrole PBG into the hydroxymethylbilane pre-uroporphyrinogen in several discrete steps.</text>
</comment>
<dbReference type="InterPro" id="IPR000860">
    <property type="entry name" value="HemC"/>
</dbReference>
<evidence type="ECO:0000259" key="9">
    <source>
        <dbReference type="Pfam" id="PF01379"/>
    </source>
</evidence>
<evidence type="ECO:0000256" key="1">
    <source>
        <dbReference type="ARBA" id="ARBA00002869"/>
    </source>
</evidence>
<dbReference type="PROSITE" id="PS00533">
    <property type="entry name" value="PORPHOBILINOGEN_DEAM"/>
    <property type="match status" value="1"/>
</dbReference>
<evidence type="ECO:0000256" key="3">
    <source>
        <dbReference type="ARBA" id="ARBA00005638"/>
    </source>
</evidence>
<sequence>MVHEIGHVRGKVLVKPIRIGTRGSPLALAQAQMVAEALAANAMGETEIVVIRTTGDRVLDRPLSEIGGKGLFTKEIEEALLDGRIDCAVHSAKDLETVLPASLTIGAFLPREDVRDVFIGRDGARLAELPEGSLVGTASLRRQALVRRARPDLRVAVLRGNVQTRLAKLGAGECDGTLLALAGLKRLGNESVASEILDPRRFPPACGQGAIAVEIRRDDDRAVDALAPVNDLATEIALHAERGFLAALDGSCRTPIAALATVEHKSVSLMGLVASPDGERIEEITSRGAATEAAEMGYDAGRRLRARVGEDFFAGLV</sequence>
<evidence type="ECO:0000256" key="5">
    <source>
        <dbReference type="ARBA" id="ARBA00022679"/>
    </source>
</evidence>
<dbReference type="Pfam" id="PF03900">
    <property type="entry name" value="Porphobil_deamC"/>
    <property type="match status" value="1"/>
</dbReference>
<dbReference type="Pfam" id="PF01379">
    <property type="entry name" value="Porphobil_deam"/>
    <property type="match status" value="1"/>
</dbReference>
<dbReference type="PANTHER" id="PTHR11557:SF0">
    <property type="entry name" value="PORPHOBILINOGEN DEAMINASE"/>
    <property type="match status" value="1"/>
</dbReference>
<keyword evidence="12" id="KW-1185">Reference proteome</keyword>
<evidence type="ECO:0000313" key="11">
    <source>
        <dbReference type="EMBL" id="MBJ3776858.1"/>
    </source>
</evidence>
<evidence type="ECO:0000256" key="8">
    <source>
        <dbReference type="HAMAP-Rule" id="MF_00260"/>
    </source>
</evidence>
<feature type="domain" description="Porphobilinogen deaminase C-terminal" evidence="10">
    <location>
        <begin position="239"/>
        <end position="305"/>
    </location>
</feature>
<comment type="subunit">
    <text evidence="4 8">Monomer.</text>
</comment>
<proteinExistence type="inferred from homology"/>
<dbReference type="InterPro" id="IPR022418">
    <property type="entry name" value="Porphobilinogen_deaminase_C"/>
</dbReference>
<dbReference type="EC" id="2.5.1.61" evidence="8"/>
<dbReference type="RefSeq" id="WP_198882757.1">
    <property type="nucleotide sequence ID" value="NZ_JAEKJA010000011.1"/>
</dbReference>
<dbReference type="PIRSF" id="PIRSF001438">
    <property type="entry name" value="4pyrrol_synth_OHMeBilane_synth"/>
    <property type="match status" value="1"/>
</dbReference>
<evidence type="ECO:0000256" key="2">
    <source>
        <dbReference type="ARBA" id="ARBA00004735"/>
    </source>
</evidence>
<feature type="modified residue" description="S-(dipyrrolylmethanemethyl)cysteine" evidence="8">
    <location>
        <position position="252"/>
    </location>
</feature>
<dbReference type="InterPro" id="IPR022419">
    <property type="entry name" value="Porphobilin_deaminase_cofac_BS"/>
</dbReference>
<dbReference type="Gene3D" id="3.40.190.10">
    <property type="entry name" value="Periplasmic binding protein-like II"/>
    <property type="match status" value="2"/>
</dbReference>
<dbReference type="PRINTS" id="PR00151">
    <property type="entry name" value="PORPHBDMNASE"/>
</dbReference>
<accession>A0A934IQP3</accession>
<evidence type="ECO:0000256" key="7">
    <source>
        <dbReference type="ARBA" id="ARBA00048169"/>
    </source>
</evidence>
<dbReference type="PANTHER" id="PTHR11557">
    <property type="entry name" value="PORPHOBILINOGEN DEAMINASE"/>
    <property type="match status" value="1"/>
</dbReference>
<comment type="miscellaneous">
    <text evidence="8">The porphobilinogen subunits are added to the dipyrromethane group.</text>
</comment>
<comment type="pathway">
    <text evidence="2">Porphyrin-containing compound metabolism; protoporphyrin-IX biosynthesis; coproporphyrinogen-III from 5-aminolevulinate: step 2/4.</text>
</comment>
<dbReference type="FunFam" id="3.40.190.10:FF:000005">
    <property type="entry name" value="Porphobilinogen deaminase"/>
    <property type="match status" value="1"/>
</dbReference>
<evidence type="ECO:0000256" key="4">
    <source>
        <dbReference type="ARBA" id="ARBA00011245"/>
    </source>
</evidence>
<dbReference type="HAMAP" id="MF_00260">
    <property type="entry name" value="Porphobil_deam"/>
    <property type="match status" value="1"/>
</dbReference>
<dbReference type="Proteomes" id="UP000609531">
    <property type="component" value="Unassembled WGS sequence"/>
</dbReference>
<dbReference type="NCBIfam" id="TIGR00212">
    <property type="entry name" value="hemC"/>
    <property type="match status" value="1"/>
</dbReference>
<gene>
    <name evidence="8 11" type="primary">hemC</name>
    <name evidence="11" type="ORF">JCR33_14220</name>
</gene>
<comment type="similarity">
    <text evidence="3 8">Belongs to the HMBS family.</text>
</comment>
<dbReference type="GO" id="GO:0004418">
    <property type="term" value="F:hydroxymethylbilane synthase activity"/>
    <property type="evidence" value="ECO:0007669"/>
    <property type="project" value="UniProtKB-UniRule"/>
</dbReference>
<dbReference type="SUPFAM" id="SSF54782">
    <property type="entry name" value="Porphobilinogen deaminase (hydroxymethylbilane synthase), C-terminal domain"/>
    <property type="match status" value="1"/>
</dbReference>
<keyword evidence="6 8" id="KW-0627">Porphyrin biosynthesis</keyword>
<dbReference type="GO" id="GO:0006782">
    <property type="term" value="P:protoporphyrinogen IX biosynthetic process"/>
    <property type="evidence" value="ECO:0007669"/>
    <property type="project" value="UniProtKB-UniRule"/>
</dbReference>
<reference evidence="11" key="1">
    <citation type="submission" date="2020-12" db="EMBL/GenBank/DDBJ databases">
        <title>Bacterial taxonomy.</title>
        <authorList>
            <person name="Pan X."/>
        </authorList>
    </citation>
    <scope>NUCLEOTIDE SEQUENCE</scope>
    <source>
        <strain evidence="11">B2012</strain>
    </source>
</reference>
<feature type="domain" description="Porphobilinogen deaminase N-terminal" evidence="9">
    <location>
        <begin position="17"/>
        <end position="222"/>
    </location>
</feature>